<reference evidence="1" key="1">
    <citation type="journal article" date="2021" name="PeerJ">
        <title>Extensive microbial diversity within the chicken gut microbiome revealed by metagenomics and culture.</title>
        <authorList>
            <person name="Gilroy R."/>
            <person name="Ravi A."/>
            <person name="Getino M."/>
            <person name="Pursley I."/>
            <person name="Horton D.L."/>
            <person name="Alikhan N.F."/>
            <person name="Baker D."/>
            <person name="Gharbi K."/>
            <person name="Hall N."/>
            <person name="Watson M."/>
            <person name="Adriaenssens E.M."/>
            <person name="Foster-Nyarko E."/>
            <person name="Jarju S."/>
            <person name="Secka A."/>
            <person name="Antonio M."/>
            <person name="Oren A."/>
            <person name="Chaudhuri R.R."/>
            <person name="La Ragione R."/>
            <person name="Hildebrand F."/>
            <person name="Pallen M.J."/>
        </authorList>
    </citation>
    <scope>NUCLEOTIDE SEQUENCE</scope>
    <source>
        <strain evidence="1">CHK173-259</strain>
    </source>
</reference>
<feature type="non-terminal residue" evidence="1">
    <location>
        <position position="1"/>
    </location>
</feature>
<gene>
    <name evidence="1" type="ORF">H9875_03530</name>
</gene>
<protein>
    <submittedName>
        <fullName evidence="1">Uncharacterized protein</fullName>
    </submittedName>
</protein>
<comment type="caution">
    <text evidence="1">The sequence shown here is derived from an EMBL/GenBank/DDBJ whole genome shotgun (WGS) entry which is preliminary data.</text>
</comment>
<dbReference type="EMBL" id="DXGJ01000028">
    <property type="protein sequence ID" value="HIW71677.1"/>
    <property type="molecule type" value="Genomic_DNA"/>
</dbReference>
<evidence type="ECO:0000313" key="1">
    <source>
        <dbReference type="EMBL" id="HIW71677.1"/>
    </source>
</evidence>
<dbReference type="Proteomes" id="UP000886822">
    <property type="component" value="Unassembled WGS sequence"/>
</dbReference>
<organism evidence="1 2">
    <name type="scientific">Candidatus Levilactobacillus faecigallinarum</name>
    <dbReference type="NCBI Taxonomy" id="2838638"/>
    <lineage>
        <taxon>Bacteria</taxon>
        <taxon>Bacillati</taxon>
        <taxon>Bacillota</taxon>
        <taxon>Bacilli</taxon>
        <taxon>Lactobacillales</taxon>
        <taxon>Lactobacillaceae</taxon>
        <taxon>Levilactobacillus</taxon>
    </lineage>
</organism>
<name>A0A9D1QSY2_9LACO</name>
<reference evidence="1" key="2">
    <citation type="submission" date="2021-04" db="EMBL/GenBank/DDBJ databases">
        <authorList>
            <person name="Gilroy R."/>
        </authorList>
    </citation>
    <scope>NUCLEOTIDE SEQUENCE</scope>
    <source>
        <strain evidence="1">CHK173-259</strain>
    </source>
</reference>
<evidence type="ECO:0000313" key="2">
    <source>
        <dbReference type="Proteomes" id="UP000886822"/>
    </source>
</evidence>
<sequence>DTTKAIADVTSGSREIDKQLNDFSTQFLVQFCLELMRQRNDAIKNLVSPDSTLVFIIHWKLYLTPFKESKAIRHSTVIQSSQITPYLFAGNF</sequence>
<dbReference type="AlphaFoldDB" id="A0A9D1QSY2"/>
<proteinExistence type="predicted"/>
<accession>A0A9D1QSY2</accession>